<feature type="transmembrane region" description="Helical" evidence="8">
    <location>
        <begin position="202"/>
        <end position="219"/>
    </location>
</feature>
<proteinExistence type="inferred from homology"/>
<feature type="transmembrane region" description="Helical" evidence="8">
    <location>
        <begin position="270"/>
        <end position="292"/>
    </location>
</feature>
<organism evidence="10 11">
    <name type="scientific">Sebaldella termitidis (strain ATCC 33386 / NCTC 11300)</name>
    <dbReference type="NCBI Taxonomy" id="526218"/>
    <lineage>
        <taxon>Bacteria</taxon>
        <taxon>Fusobacteriati</taxon>
        <taxon>Fusobacteriota</taxon>
        <taxon>Fusobacteriia</taxon>
        <taxon>Fusobacteriales</taxon>
        <taxon>Leptotrichiaceae</taxon>
        <taxon>Sebaldella</taxon>
    </lineage>
</organism>
<dbReference type="PROSITE" id="PS50850">
    <property type="entry name" value="MFS"/>
    <property type="match status" value="1"/>
</dbReference>
<comment type="subcellular location">
    <subcellularLocation>
        <location evidence="1">Cell membrane</location>
        <topology evidence="1">Multi-pass membrane protein</topology>
    </subcellularLocation>
</comment>
<dbReference type="NCBIfam" id="TIGR00711">
    <property type="entry name" value="efflux_EmrB"/>
    <property type="match status" value="1"/>
</dbReference>
<keyword evidence="11" id="KW-1185">Reference proteome</keyword>
<dbReference type="Proteomes" id="UP000000845">
    <property type="component" value="Chromosome"/>
</dbReference>
<sequence>MDEKDTNSYKNKWIILITVLLLIFMSTLDGSIVNVALPALSRELGVSNRAVSWVVSSYLITICTVILVFGKLGDITGKTRVFKYGVLLFTFGSFLCGFSSSLGMLIFSRALQAVGAAAAMATSQGIITQTFPKHERGKALGLSGTFVALGAMTGPPLGGFLISIFNWNYIFYINVPIGIIAFIFCMKFLPEEKYEKIKFPDIKGFLLFSAAVITLFIAIIEGETMKYTNPVILACFFVAIVSFIIFIFVEKRTESPMLDLNIFKSKLFSISIFCAFIVFVATSSVGIIQPFYLQYTMKFSPEMTGLLMMAYPVVISVTAPSSGTLSDKIGSELLTFLGLLIISIGLFLMAFLNEHTPVVLFLAIVVVMAFGAGLFQSPNNSLIMSTVEKDKLGIAGSVNALIRNLGMSVGTAMSTAILYSRMSSLAGYEVTSYIAGRDDIFINSVKYVYITAGILCIAGALITYMRLHNSKVKHF</sequence>
<dbReference type="GO" id="GO:0005886">
    <property type="term" value="C:plasma membrane"/>
    <property type="evidence" value="ECO:0007669"/>
    <property type="project" value="UniProtKB-SubCell"/>
</dbReference>
<dbReference type="AlphaFoldDB" id="D1ARC7"/>
<feature type="transmembrane region" description="Helical" evidence="8">
    <location>
        <begin position="304"/>
        <end position="321"/>
    </location>
</feature>
<dbReference type="FunFam" id="1.20.1720.10:FF:000021">
    <property type="entry name" value="Drug resistance transporter, EmrB/QacA subfamily"/>
    <property type="match status" value="1"/>
</dbReference>
<feature type="transmembrane region" description="Helical" evidence="8">
    <location>
        <begin position="169"/>
        <end position="190"/>
    </location>
</feature>
<keyword evidence="3" id="KW-0813">Transport</keyword>
<dbReference type="InterPro" id="IPR011701">
    <property type="entry name" value="MFS"/>
</dbReference>
<dbReference type="PANTHER" id="PTHR42718">
    <property type="entry name" value="MAJOR FACILITATOR SUPERFAMILY MULTIDRUG TRANSPORTER MFSC"/>
    <property type="match status" value="1"/>
</dbReference>
<dbReference type="Gene3D" id="1.20.1720.10">
    <property type="entry name" value="Multidrug resistance protein D"/>
    <property type="match status" value="1"/>
</dbReference>
<dbReference type="Gene3D" id="1.20.1250.20">
    <property type="entry name" value="MFS general substrate transporter like domains"/>
    <property type="match status" value="1"/>
</dbReference>
<evidence type="ECO:0000256" key="6">
    <source>
        <dbReference type="ARBA" id="ARBA00022989"/>
    </source>
</evidence>
<name>D1ARC7_SEBTE</name>
<evidence type="ECO:0000256" key="7">
    <source>
        <dbReference type="ARBA" id="ARBA00023136"/>
    </source>
</evidence>
<dbReference type="STRING" id="526218.Sterm_3579"/>
<keyword evidence="7 8" id="KW-0472">Membrane</keyword>
<evidence type="ECO:0000313" key="11">
    <source>
        <dbReference type="Proteomes" id="UP000000845"/>
    </source>
</evidence>
<feature type="transmembrane region" description="Helical" evidence="8">
    <location>
        <begin position="106"/>
        <end position="127"/>
    </location>
</feature>
<feature type="transmembrane region" description="Helical" evidence="8">
    <location>
        <begin position="50"/>
        <end position="69"/>
    </location>
</feature>
<comment type="similarity">
    <text evidence="2">Belongs to the major facilitator superfamily. EmrB family.</text>
</comment>
<dbReference type="KEGG" id="str:Sterm_3579"/>
<reference evidence="11" key="1">
    <citation type="submission" date="2009-09" db="EMBL/GenBank/DDBJ databases">
        <title>The complete chromosome of Sebaldella termitidis ATCC 33386.</title>
        <authorList>
            <consortium name="US DOE Joint Genome Institute (JGI-PGF)"/>
            <person name="Lucas S."/>
            <person name="Copeland A."/>
            <person name="Lapidus A."/>
            <person name="Glavina del Rio T."/>
            <person name="Dalin E."/>
            <person name="Tice H."/>
            <person name="Bruce D."/>
            <person name="Goodwin L."/>
            <person name="Pitluck S."/>
            <person name="Kyrpides N."/>
            <person name="Mavromatis K."/>
            <person name="Ivanova N."/>
            <person name="Mikhailova N."/>
            <person name="Sims D."/>
            <person name="Meincke L."/>
            <person name="Brettin T."/>
            <person name="Detter J.C."/>
            <person name="Han C."/>
            <person name="Larimer F."/>
            <person name="Land M."/>
            <person name="Hauser L."/>
            <person name="Markowitz V."/>
            <person name="Cheng J.F."/>
            <person name="Hugenholtz P."/>
            <person name="Woyke T."/>
            <person name="Wu D."/>
            <person name="Eisen J.A."/>
        </authorList>
    </citation>
    <scope>NUCLEOTIDE SEQUENCE [LARGE SCALE GENOMIC DNA]</scope>
    <source>
        <strain evidence="11">ATCC 33386 / NCTC 11300</strain>
    </source>
</reference>
<feature type="transmembrane region" description="Helical" evidence="8">
    <location>
        <begin position="333"/>
        <end position="352"/>
    </location>
</feature>
<feature type="transmembrane region" description="Helical" evidence="8">
    <location>
        <begin position="12"/>
        <end position="38"/>
    </location>
</feature>
<feature type="transmembrane region" description="Helical" evidence="8">
    <location>
        <begin position="231"/>
        <end position="249"/>
    </location>
</feature>
<dbReference type="PANTHER" id="PTHR42718:SF9">
    <property type="entry name" value="MAJOR FACILITATOR SUPERFAMILY MULTIDRUG TRANSPORTER MFSC"/>
    <property type="match status" value="1"/>
</dbReference>
<feature type="transmembrane region" description="Helical" evidence="8">
    <location>
        <begin position="447"/>
        <end position="467"/>
    </location>
</feature>
<protein>
    <submittedName>
        <fullName evidence="10">Drug resistance transporter, EmrB/QacA subfamily</fullName>
    </submittedName>
</protein>
<feature type="transmembrane region" description="Helical" evidence="8">
    <location>
        <begin position="139"/>
        <end position="163"/>
    </location>
</feature>
<accession>D1ARC7</accession>
<dbReference type="InterPro" id="IPR020846">
    <property type="entry name" value="MFS_dom"/>
</dbReference>
<evidence type="ECO:0000256" key="8">
    <source>
        <dbReference type="SAM" id="Phobius"/>
    </source>
</evidence>
<dbReference type="HOGENOM" id="CLU_000960_28_3_0"/>
<dbReference type="eggNOG" id="COG2814">
    <property type="taxonomic scope" value="Bacteria"/>
</dbReference>
<dbReference type="RefSeq" id="WP_012862995.1">
    <property type="nucleotide sequence ID" value="NC_013517.1"/>
</dbReference>
<gene>
    <name evidence="10" type="ordered locus">Sterm_3579</name>
</gene>
<evidence type="ECO:0000256" key="4">
    <source>
        <dbReference type="ARBA" id="ARBA00022475"/>
    </source>
</evidence>
<evidence type="ECO:0000313" key="10">
    <source>
        <dbReference type="EMBL" id="ACZ10413.1"/>
    </source>
</evidence>
<dbReference type="PRINTS" id="PR01036">
    <property type="entry name" value="TCRTETB"/>
</dbReference>
<dbReference type="GO" id="GO:0022857">
    <property type="term" value="F:transmembrane transporter activity"/>
    <property type="evidence" value="ECO:0007669"/>
    <property type="project" value="InterPro"/>
</dbReference>
<feature type="transmembrane region" description="Helical" evidence="8">
    <location>
        <begin position="358"/>
        <end position="377"/>
    </location>
</feature>
<dbReference type="InterPro" id="IPR036259">
    <property type="entry name" value="MFS_trans_sf"/>
</dbReference>
<keyword evidence="4" id="KW-1003">Cell membrane</keyword>
<dbReference type="InterPro" id="IPR004638">
    <property type="entry name" value="EmrB-like"/>
</dbReference>
<evidence type="ECO:0000256" key="1">
    <source>
        <dbReference type="ARBA" id="ARBA00004651"/>
    </source>
</evidence>
<dbReference type="CDD" id="cd17321">
    <property type="entry name" value="MFS_MMR_MDR_like"/>
    <property type="match status" value="1"/>
</dbReference>
<feature type="domain" description="Major facilitator superfamily (MFS) profile" evidence="9">
    <location>
        <begin position="15"/>
        <end position="471"/>
    </location>
</feature>
<dbReference type="EMBL" id="CP001739">
    <property type="protein sequence ID" value="ACZ10413.1"/>
    <property type="molecule type" value="Genomic_DNA"/>
</dbReference>
<evidence type="ECO:0000256" key="2">
    <source>
        <dbReference type="ARBA" id="ARBA00008537"/>
    </source>
</evidence>
<evidence type="ECO:0000256" key="3">
    <source>
        <dbReference type="ARBA" id="ARBA00022448"/>
    </source>
</evidence>
<keyword evidence="5 8" id="KW-0812">Transmembrane</keyword>
<reference evidence="10 11" key="2">
    <citation type="journal article" date="2010" name="Stand. Genomic Sci.">
        <title>Complete genome sequence of Sebaldella termitidis type strain (NCTC 11300).</title>
        <authorList>
            <person name="Harmon-Smith M."/>
            <person name="Celia L."/>
            <person name="Chertkov O."/>
            <person name="Lapidus A."/>
            <person name="Copeland A."/>
            <person name="Glavina Del Rio T."/>
            <person name="Nolan M."/>
            <person name="Lucas S."/>
            <person name="Tice H."/>
            <person name="Cheng J.F."/>
            <person name="Han C."/>
            <person name="Detter J.C."/>
            <person name="Bruce D."/>
            <person name="Goodwin L."/>
            <person name="Pitluck S."/>
            <person name="Pati A."/>
            <person name="Liolios K."/>
            <person name="Ivanova N."/>
            <person name="Mavromatis K."/>
            <person name="Mikhailova N."/>
            <person name="Chen A."/>
            <person name="Palaniappan K."/>
            <person name="Land M."/>
            <person name="Hauser L."/>
            <person name="Chang Y.J."/>
            <person name="Jeffries C.D."/>
            <person name="Brettin T."/>
            <person name="Goker M."/>
            <person name="Beck B."/>
            <person name="Bristow J."/>
            <person name="Eisen J.A."/>
            <person name="Markowitz V."/>
            <person name="Hugenholtz P."/>
            <person name="Kyrpides N.C."/>
            <person name="Klenk H.P."/>
            <person name="Chen F."/>
        </authorList>
    </citation>
    <scope>NUCLEOTIDE SEQUENCE [LARGE SCALE GENOMIC DNA]</scope>
    <source>
        <strain evidence="11">ATCC 33386 / NCTC 11300</strain>
    </source>
</reference>
<dbReference type="Pfam" id="PF07690">
    <property type="entry name" value="MFS_1"/>
    <property type="match status" value="1"/>
</dbReference>
<dbReference type="SUPFAM" id="SSF103473">
    <property type="entry name" value="MFS general substrate transporter"/>
    <property type="match status" value="1"/>
</dbReference>
<keyword evidence="6 8" id="KW-1133">Transmembrane helix</keyword>
<evidence type="ECO:0000256" key="5">
    <source>
        <dbReference type="ARBA" id="ARBA00022692"/>
    </source>
</evidence>
<feature type="transmembrane region" description="Helical" evidence="8">
    <location>
        <begin position="81"/>
        <end position="100"/>
    </location>
</feature>
<evidence type="ECO:0000259" key="9">
    <source>
        <dbReference type="PROSITE" id="PS50850"/>
    </source>
</evidence>